<evidence type="ECO:0000313" key="2">
    <source>
        <dbReference type="EMBL" id="TPX52264.1"/>
    </source>
</evidence>
<sequence length="100" mass="11255">MDFVADDDHDMEHADAVADHGRHHIQNHAGPRGGSRRNMLGSDLQHSTYLCKSLKNILTQTPNSAHYNMQREAFWNTGTFPTLYIPHNPKTTSTTLRGSL</sequence>
<comment type="caution">
    <text evidence="2">The sequence shown here is derived from an EMBL/GenBank/DDBJ whole genome shotgun (WGS) entry which is preliminary data.</text>
</comment>
<gene>
    <name evidence="2" type="ORF">SeMB42_g01516</name>
</gene>
<dbReference type="EMBL" id="QEAN01000040">
    <property type="protein sequence ID" value="TPX52264.1"/>
    <property type="molecule type" value="Genomic_DNA"/>
</dbReference>
<evidence type="ECO:0000256" key="1">
    <source>
        <dbReference type="SAM" id="MobiDB-lite"/>
    </source>
</evidence>
<dbReference type="VEuPathDB" id="FungiDB:SeMB42_g01516"/>
<protein>
    <submittedName>
        <fullName evidence="2">Uncharacterized protein</fullName>
    </submittedName>
</protein>
<feature type="compositionally biased region" description="Basic and acidic residues" evidence="1">
    <location>
        <begin position="10"/>
        <end position="20"/>
    </location>
</feature>
<dbReference type="Proteomes" id="UP000317494">
    <property type="component" value="Unassembled WGS sequence"/>
</dbReference>
<feature type="region of interest" description="Disordered" evidence="1">
    <location>
        <begin position="1"/>
        <end position="41"/>
    </location>
</feature>
<organism evidence="2 3">
    <name type="scientific">Synchytrium endobioticum</name>
    <dbReference type="NCBI Taxonomy" id="286115"/>
    <lineage>
        <taxon>Eukaryota</taxon>
        <taxon>Fungi</taxon>
        <taxon>Fungi incertae sedis</taxon>
        <taxon>Chytridiomycota</taxon>
        <taxon>Chytridiomycota incertae sedis</taxon>
        <taxon>Chytridiomycetes</taxon>
        <taxon>Synchytriales</taxon>
        <taxon>Synchytriaceae</taxon>
        <taxon>Synchytrium</taxon>
    </lineage>
</organism>
<name>A0A507DKT6_9FUNG</name>
<evidence type="ECO:0000313" key="3">
    <source>
        <dbReference type="Proteomes" id="UP000317494"/>
    </source>
</evidence>
<proteinExistence type="predicted"/>
<keyword evidence="3" id="KW-1185">Reference proteome</keyword>
<dbReference type="AlphaFoldDB" id="A0A507DKT6"/>
<accession>A0A507DKT6</accession>
<reference evidence="2 3" key="1">
    <citation type="journal article" date="2019" name="Sci. Rep.">
        <title>Comparative genomics of chytrid fungi reveal insights into the obligate biotrophic and pathogenic lifestyle of Synchytrium endobioticum.</title>
        <authorList>
            <person name="van de Vossenberg B.T.L.H."/>
            <person name="Warris S."/>
            <person name="Nguyen H.D.T."/>
            <person name="van Gent-Pelzer M.P.E."/>
            <person name="Joly D.L."/>
            <person name="van de Geest H.C."/>
            <person name="Bonants P.J.M."/>
            <person name="Smith D.S."/>
            <person name="Levesque C.A."/>
            <person name="van der Lee T.A.J."/>
        </authorList>
    </citation>
    <scope>NUCLEOTIDE SEQUENCE [LARGE SCALE GENOMIC DNA]</scope>
    <source>
        <strain evidence="2 3">MB42</strain>
    </source>
</reference>